<keyword evidence="4 6" id="KW-0862">Zinc</keyword>
<feature type="transmembrane region" description="Helical" evidence="7">
    <location>
        <begin position="37"/>
        <end position="63"/>
    </location>
</feature>
<sequence length="325" mass="33836">MSPSVLPVLLVGALVISAVTAPRLIRMAAPALAPRPRLAVGLLAGGVLAWLLSFMALGPLFAWMTTAKRGADSAGFCRKCLESSNPWATPVFDTGIPTTIVMAGPALLVGIGLATLVARVIAGEIDAGRDAARIRRRARPELIRGHRVLVLDDPRAEAFALSSRHGGIVLSTGTFEALDPDQLDAVLAHEQAHLSQRHHLIAAISRHATQVFRPIPALHAAAAAIPLYLEIAADNAARDQIGTRALVSALLRLDTHRRTADRASIVGVAALHATGPDRFRTLVCAPSSTGGRATAIATSLQSAVLVALTAAVALPWLAAMTSGCA</sequence>
<evidence type="ECO:0000313" key="10">
    <source>
        <dbReference type="Proteomes" id="UP001479933"/>
    </source>
</evidence>
<keyword evidence="7" id="KW-0812">Transmembrane</keyword>
<evidence type="ECO:0000256" key="3">
    <source>
        <dbReference type="ARBA" id="ARBA00022801"/>
    </source>
</evidence>
<keyword evidence="10" id="KW-1185">Reference proteome</keyword>
<evidence type="ECO:0000256" key="5">
    <source>
        <dbReference type="ARBA" id="ARBA00023049"/>
    </source>
</evidence>
<feature type="transmembrane region" description="Helical" evidence="7">
    <location>
        <begin position="100"/>
        <end position="122"/>
    </location>
</feature>
<keyword evidence="1 6" id="KW-0645">Protease</keyword>
<gene>
    <name evidence="9" type="ORF">RVF87_09655</name>
</gene>
<dbReference type="PANTHER" id="PTHR34978">
    <property type="entry name" value="POSSIBLE SENSOR-TRANSDUCER PROTEIN BLAR"/>
    <property type="match status" value="1"/>
</dbReference>
<keyword evidence="5 6" id="KW-0482">Metalloprotease</keyword>
<name>A0ABZ2U9G4_9ACTN</name>
<evidence type="ECO:0000256" key="7">
    <source>
        <dbReference type="SAM" id="Phobius"/>
    </source>
</evidence>
<keyword evidence="3 6" id="KW-0378">Hydrolase</keyword>
<dbReference type="PANTHER" id="PTHR34978:SF3">
    <property type="entry name" value="SLR0241 PROTEIN"/>
    <property type="match status" value="1"/>
</dbReference>
<dbReference type="InterPro" id="IPR001915">
    <property type="entry name" value="Peptidase_M48"/>
</dbReference>
<comment type="similarity">
    <text evidence="6">Belongs to the peptidase M48 family.</text>
</comment>
<keyword evidence="7" id="KW-0472">Membrane</keyword>
<dbReference type="Proteomes" id="UP001479933">
    <property type="component" value="Chromosome"/>
</dbReference>
<protein>
    <submittedName>
        <fullName evidence="9">M56 family metallopeptidase</fullName>
    </submittedName>
</protein>
<feature type="transmembrane region" description="Helical" evidence="7">
    <location>
        <begin position="6"/>
        <end position="25"/>
    </location>
</feature>
<organism evidence="9 10">
    <name type="scientific">Gordonia hydrophobica</name>
    <dbReference type="NCBI Taxonomy" id="40516"/>
    <lineage>
        <taxon>Bacteria</taxon>
        <taxon>Bacillati</taxon>
        <taxon>Actinomycetota</taxon>
        <taxon>Actinomycetes</taxon>
        <taxon>Mycobacteriales</taxon>
        <taxon>Gordoniaceae</taxon>
        <taxon>Gordonia</taxon>
    </lineage>
</organism>
<accession>A0ABZ2U9G4</accession>
<evidence type="ECO:0000259" key="8">
    <source>
        <dbReference type="Pfam" id="PF01435"/>
    </source>
</evidence>
<keyword evidence="2" id="KW-0479">Metal-binding</keyword>
<evidence type="ECO:0000256" key="1">
    <source>
        <dbReference type="ARBA" id="ARBA00022670"/>
    </source>
</evidence>
<dbReference type="Pfam" id="PF01435">
    <property type="entry name" value="Peptidase_M48"/>
    <property type="match status" value="1"/>
</dbReference>
<evidence type="ECO:0000256" key="4">
    <source>
        <dbReference type="ARBA" id="ARBA00022833"/>
    </source>
</evidence>
<keyword evidence="7" id="KW-1133">Transmembrane helix</keyword>
<dbReference type="InterPro" id="IPR052173">
    <property type="entry name" value="Beta-lactam_resp_regulator"/>
</dbReference>
<feature type="domain" description="Peptidase M48" evidence="8">
    <location>
        <begin position="147"/>
        <end position="275"/>
    </location>
</feature>
<dbReference type="Gene3D" id="3.30.2010.10">
    <property type="entry name" value="Metalloproteases ('zincins'), catalytic domain"/>
    <property type="match status" value="1"/>
</dbReference>
<dbReference type="CDD" id="cd07326">
    <property type="entry name" value="M56_BlaR1_MecR1_like"/>
    <property type="match status" value="1"/>
</dbReference>
<evidence type="ECO:0000313" key="9">
    <source>
        <dbReference type="EMBL" id="WYY09296.1"/>
    </source>
</evidence>
<comment type="cofactor">
    <cofactor evidence="6">
        <name>Zn(2+)</name>
        <dbReference type="ChEBI" id="CHEBI:29105"/>
    </cofactor>
    <text evidence="6">Binds 1 zinc ion per subunit.</text>
</comment>
<evidence type="ECO:0000256" key="2">
    <source>
        <dbReference type="ARBA" id="ARBA00022723"/>
    </source>
</evidence>
<evidence type="ECO:0000256" key="6">
    <source>
        <dbReference type="RuleBase" id="RU003983"/>
    </source>
</evidence>
<dbReference type="RefSeq" id="WP_066163563.1">
    <property type="nucleotide sequence ID" value="NZ_CP136137.1"/>
</dbReference>
<proteinExistence type="inferred from homology"/>
<dbReference type="EMBL" id="CP136137">
    <property type="protein sequence ID" value="WYY09296.1"/>
    <property type="molecule type" value="Genomic_DNA"/>
</dbReference>
<reference evidence="9 10" key="1">
    <citation type="journal article" date="2023" name="Virus Evol.">
        <title>Computational host range prediction-The good, the bad, and the ugly.</title>
        <authorList>
            <person name="Howell A.A."/>
            <person name="Versoza C.J."/>
            <person name="Pfeifer S.P."/>
        </authorList>
    </citation>
    <scope>NUCLEOTIDE SEQUENCE [LARGE SCALE GENOMIC DNA]</scope>
    <source>
        <strain evidence="9 10">1610/1b</strain>
    </source>
</reference>